<evidence type="ECO:0000313" key="2">
    <source>
        <dbReference type="Proteomes" id="UP000288758"/>
    </source>
</evidence>
<dbReference type="EMBL" id="CP034669">
    <property type="protein sequence ID" value="QAT84260.1"/>
    <property type="molecule type" value="Genomic_DNA"/>
</dbReference>
<accession>A0A410RQT8</accession>
<evidence type="ECO:0000313" key="1">
    <source>
        <dbReference type="EMBL" id="QAT84260.1"/>
    </source>
</evidence>
<organism evidence="1 2">
    <name type="scientific">Corallococcus coralloides</name>
    <name type="common">Myxococcus coralloides</name>
    <dbReference type="NCBI Taxonomy" id="184914"/>
    <lineage>
        <taxon>Bacteria</taxon>
        <taxon>Pseudomonadati</taxon>
        <taxon>Myxococcota</taxon>
        <taxon>Myxococcia</taxon>
        <taxon>Myxococcales</taxon>
        <taxon>Cystobacterineae</taxon>
        <taxon>Myxococcaceae</taxon>
        <taxon>Corallococcus</taxon>
    </lineage>
</organism>
<dbReference type="Pfam" id="PF13444">
    <property type="entry name" value="Acetyltransf_5"/>
    <property type="match status" value="1"/>
</dbReference>
<dbReference type="InterPro" id="IPR016181">
    <property type="entry name" value="Acyl_CoA_acyltransferase"/>
</dbReference>
<proteinExistence type="predicted"/>
<dbReference type="AlphaFoldDB" id="A0A410RQT8"/>
<dbReference type="RefSeq" id="WP_128796257.1">
    <property type="nucleotide sequence ID" value="NZ_CP034669.1"/>
</dbReference>
<dbReference type="SUPFAM" id="SSF55729">
    <property type="entry name" value="Acyl-CoA N-acyltransferases (Nat)"/>
    <property type="match status" value="1"/>
</dbReference>
<sequence length="264" mass="29332">MSSLSCRVATAQRELDDALRIRYRVFGEELRMLGPKRPRAPREADCFDTLRTTSHVVVYAGEEPVATARLLTPNAEVAAFADTAVGLDIEKKLDLSELVAPGRVFAETTRYCVTRGYRNSAVLRLQAGLYRESRRRGVTHWIAAANMETDSQEEADLYFLAAARRGWVSEGFRVRTREFPPPPSEPLAARLTAQERAQAREGGLDALRMPPVVSLFADKMGARFIAPPHFDPAFNRFTVPLVAALDAIPRRTLNLFDSLDADAA</sequence>
<evidence type="ECO:0008006" key="3">
    <source>
        <dbReference type="Google" id="ProtNLM"/>
    </source>
</evidence>
<gene>
    <name evidence="1" type="ORF">EJ065_2688</name>
</gene>
<dbReference type="Gene3D" id="3.40.630.30">
    <property type="match status" value="1"/>
</dbReference>
<dbReference type="Proteomes" id="UP000288758">
    <property type="component" value="Chromosome"/>
</dbReference>
<reference evidence="1 2" key="1">
    <citation type="submission" date="2018-12" db="EMBL/GenBank/DDBJ databases">
        <title>Complete Genome Sequence of the Corallopyronin A producing Myxobacterium Corallococcus coralloides B035.</title>
        <authorList>
            <person name="Bouhired S.M."/>
            <person name="Rupp O."/>
            <person name="Blom J."/>
            <person name="Schaeberle T.F."/>
            <person name="Kehraus S."/>
            <person name="Schiefer A."/>
            <person name="Pfarr K."/>
            <person name="Goesmann A."/>
            <person name="Hoerauf A."/>
            <person name="Koenig G.M."/>
        </authorList>
    </citation>
    <scope>NUCLEOTIDE SEQUENCE [LARGE SCALE GENOMIC DNA]</scope>
    <source>
        <strain evidence="1 2">B035</strain>
    </source>
</reference>
<name>A0A410RQT8_CORCK</name>
<protein>
    <recommendedName>
        <fullName evidence="3">GNAT family N-acetyltransferase</fullName>
    </recommendedName>
</protein>